<organism evidence="2 3">
    <name type="scientific">Araneus ventricosus</name>
    <name type="common">Orbweaver spider</name>
    <name type="synonym">Epeira ventricosa</name>
    <dbReference type="NCBI Taxonomy" id="182803"/>
    <lineage>
        <taxon>Eukaryota</taxon>
        <taxon>Metazoa</taxon>
        <taxon>Ecdysozoa</taxon>
        <taxon>Arthropoda</taxon>
        <taxon>Chelicerata</taxon>
        <taxon>Arachnida</taxon>
        <taxon>Araneae</taxon>
        <taxon>Araneomorphae</taxon>
        <taxon>Entelegynae</taxon>
        <taxon>Araneoidea</taxon>
        <taxon>Araneidae</taxon>
        <taxon>Araneus</taxon>
    </lineage>
</organism>
<name>A0A4Y2SQ11_ARAVE</name>
<gene>
    <name evidence="2" type="ORF">AVEN_176873_1</name>
</gene>
<evidence type="ECO:0000259" key="1">
    <source>
        <dbReference type="PROSITE" id="PS50868"/>
    </source>
</evidence>
<dbReference type="PROSITE" id="PS50868">
    <property type="entry name" value="POST_SET"/>
    <property type="match status" value="1"/>
</dbReference>
<accession>A0A4Y2SQ11</accession>
<sequence length="103" mass="11381">MTIDSVDLQTTQLLQKTAARKAKCEALEKLHSGKFYLDGLKTSEIIGEENVKVCNNNVIAIDKNTASFSLPKEGYNARNISKNMRQICNCGSTSCRYCISITS</sequence>
<evidence type="ECO:0000313" key="2">
    <source>
        <dbReference type="EMBL" id="GBN89259.1"/>
    </source>
</evidence>
<keyword evidence="3" id="KW-1185">Reference proteome</keyword>
<dbReference type="AlphaFoldDB" id="A0A4Y2SQ11"/>
<dbReference type="GO" id="GO:0003824">
    <property type="term" value="F:catalytic activity"/>
    <property type="evidence" value="ECO:0007669"/>
    <property type="project" value="UniProtKB-ARBA"/>
</dbReference>
<feature type="domain" description="Post-SET" evidence="1">
    <location>
        <begin position="84"/>
        <end position="100"/>
    </location>
</feature>
<dbReference type="Proteomes" id="UP000499080">
    <property type="component" value="Unassembled WGS sequence"/>
</dbReference>
<comment type="caution">
    <text evidence="2">The sequence shown here is derived from an EMBL/GenBank/DDBJ whole genome shotgun (WGS) entry which is preliminary data.</text>
</comment>
<reference evidence="2 3" key="1">
    <citation type="journal article" date="2019" name="Sci. Rep.">
        <title>Orb-weaving spider Araneus ventricosus genome elucidates the spidroin gene catalogue.</title>
        <authorList>
            <person name="Kono N."/>
            <person name="Nakamura H."/>
            <person name="Ohtoshi R."/>
            <person name="Moran D.A.P."/>
            <person name="Shinohara A."/>
            <person name="Yoshida Y."/>
            <person name="Fujiwara M."/>
            <person name="Mori M."/>
            <person name="Tomita M."/>
            <person name="Arakawa K."/>
        </authorList>
    </citation>
    <scope>NUCLEOTIDE SEQUENCE [LARGE SCALE GENOMIC DNA]</scope>
</reference>
<dbReference type="EMBL" id="BGPR01022700">
    <property type="protein sequence ID" value="GBN89259.1"/>
    <property type="molecule type" value="Genomic_DNA"/>
</dbReference>
<dbReference type="InterPro" id="IPR003616">
    <property type="entry name" value="Post-SET_dom"/>
</dbReference>
<proteinExistence type="predicted"/>
<evidence type="ECO:0000313" key="3">
    <source>
        <dbReference type="Proteomes" id="UP000499080"/>
    </source>
</evidence>
<protein>
    <recommendedName>
        <fullName evidence="1">Post-SET domain-containing protein</fullName>
    </recommendedName>
</protein>